<evidence type="ECO:0000313" key="1">
    <source>
        <dbReference type="EMBL" id="GJD98316.1"/>
    </source>
</evidence>
<keyword evidence="2" id="KW-1185">Reference proteome</keyword>
<dbReference type="Proteomes" id="UP001055153">
    <property type="component" value="Unassembled WGS sequence"/>
</dbReference>
<gene>
    <name evidence="1" type="ORF">GMJLKIPL_0223</name>
</gene>
<name>A0ABQ4S5A3_9HYPH</name>
<dbReference type="EMBL" id="BPQQ01000002">
    <property type="protein sequence ID" value="GJD98316.1"/>
    <property type="molecule type" value="Genomic_DNA"/>
</dbReference>
<dbReference type="RefSeq" id="WP_238233269.1">
    <property type="nucleotide sequence ID" value="NZ_BPQQ01000002.1"/>
</dbReference>
<proteinExistence type="predicted"/>
<reference evidence="1" key="2">
    <citation type="submission" date="2021-08" db="EMBL/GenBank/DDBJ databases">
        <authorList>
            <person name="Tani A."/>
            <person name="Ola A."/>
            <person name="Ogura Y."/>
            <person name="Katsura K."/>
            <person name="Hayashi T."/>
        </authorList>
    </citation>
    <scope>NUCLEOTIDE SEQUENCE</scope>
    <source>
        <strain evidence="1">DSM 17168</strain>
    </source>
</reference>
<reference evidence="1" key="1">
    <citation type="journal article" date="2021" name="Front. Microbiol.">
        <title>Comprehensive Comparative Genomics and Phenotyping of Methylobacterium Species.</title>
        <authorList>
            <person name="Alessa O."/>
            <person name="Ogura Y."/>
            <person name="Fujitani Y."/>
            <person name="Takami H."/>
            <person name="Hayashi T."/>
            <person name="Sahin N."/>
            <person name="Tani A."/>
        </authorList>
    </citation>
    <scope>NUCLEOTIDE SEQUENCE</scope>
    <source>
        <strain evidence="1">DSM 17168</strain>
    </source>
</reference>
<organism evidence="1 2">
    <name type="scientific">Methylobacterium isbiliense</name>
    <dbReference type="NCBI Taxonomy" id="315478"/>
    <lineage>
        <taxon>Bacteria</taxon>
        <taxon>Pseudomonadati</taxon>
        <taxon>Pseudomonadota</taxon>
        <taxon>Alphaproteobacteria</taxon>
        <taxon>Hyphomicrobiales</taxon>
        <taxon>Methylobacteriaceae</taxon>
        <taxon>Methylobacterium</taxon>
    </lineage>
</organism>
<accession>A0ABQ4S5A3</accession>
<evidence type="ECO:0000313" key="2">
    <source>
        <dbReference type="Proteomes" id="UP001055153"/>
    </source>
</evidence>
<comment type="caution">
    <text evidence="1">The sequence shown here is derived from an EMBL/GenBank/DDBJ whole genome shotgun (WGS) entry which is preliminary data.</text>
</comment>
<sequence length="49" mass="4824">MTVLLLLGLVVAVINASLALVPAGSVPKGAPVPLKGRDKDEFLAAGLGA</sequence>
<protein>
    <submittedName>
        <fullName evidence="1">Uncharacterized protein</fullName>
    </submittedName>
</protein>